<name>A0A0F9DW88_9ZZZZ</name>
<accession>A0A0F9DW88</accession>
<dbReference type="AlphaFoldDB" id="A0A0F9DW88"/>
<dbReference type="EMBL" id="LAZR01029971">
    <property type="protein sequence ID" value="KKL57991.1"/>
    <property type="molecule type" value="Genomic_DNA"/>
</dbReference>
<evidence type="ECO:0000313" key="1">
    <source>
        <dbReference type="EMBL" id="KKL57991.1"/>
    </source>
</evidence>
<gene>
    <name evidence="1" type="ORF">LCGC14_2229870</name>
</gene>
<proteinExistence type="predicted"/>
<sequence length="77" mass="9343">MVIVKIEFEGNSEIRKYTRVEILREHQTDEISEYNFECRTCNNCYTSRKEHRKCPCQLEEESVKYLIEQYFGKQALN</sequence>
<reference evidence="1" key="1">
    <citation type="journal article" date="2015" name="Nature">
        <title>Complex archaea that bridge the gap between prokaryotes and eukaryotes.</title>
        <authorList>
            <person name="Spang A."/>
            <person name="Saw J.H."/>
            <person name="Jorgensen S.L."/>
            <person name="Zaremba-Niedzwiedzka K."/>
            <person name="Martijn J."/>
            <person name="Lind A.E."/>
            <person name="van Eijk R."/>
            <person name="Schleper C."/>
            <person name="Guy L."/>
            <person name="Ettema T.J."/>
        </authorList>
    </citation>
    <scope>NUCLEOTIDE SEQUENCE</scope>
</reference>
<protein>
    <submittedName>
        <fullName evidence="1">Uncharacterized protein</fullName>
    </submittedName>
</protein>
<comment type="caution">
    <text evidence="1">The sequence shown here is derived from an EMBL/GenBank/DDBJ whole genome shotgun (WGS) entry which is preliminary data.</text>
</comment>
<organism evidence="1">
    <name type="scientific">marine sediment metagenome</name>
    <dbReference type="NCBI Taxonomy" id="412755"/>
    <lineage>
        <taxon>unclassified sequences</taxon>
        <taxon>metagenomes</taxon>
        <taxon>ecological metagenomes</taxon>
    </lineage>
</organism>